<reference evidence="3 4" key="1">
    <citation type="journal article" date="2015" name="Genome Announc.">
        <title>Draft Genome Sequence of Filamentous Marine Cyanobacterium Lyngbya confervoides Strain BDU141951.</title>
        <authorList>
            <person name="Chandrababunaidu M.M."/>
            <person name="Sen D."/>
            <person name="Tripathy S."/>
        </authorList>
    </citation>
    <scope>NUCLEOTIDE SEQUENCE [LARGE SCALE GENOMIC DNA]</scope>
    <source>
        <strain evidence="3 4">BDU141951</strain>
    </source>
</reference>
<feature type="transmembrane region" description="Helical" evidence="2">
    <location>
        <begin position="38"/>
        <end position="57"/>
    </location>
</feature>
<sequence>MITFSLTFATALMFSGLLVTGLTLLPRLGAAGKTILQFCTYAPGLDALLACLIWIPWVVSGMGVGWVGLLATVAAQVVTMQAWIVIHELIHRPAAQGPRIVGFLNQRYGWWRNNLALWVTSVVLPVFFLIRFAELLLYPCLVVLLDFRRYDHREWVSVSRQKFEGLVGHDLIWCLYCDWMTGVYSLGAEMLRNVESFWCPIRFYDGKKCENCQLDFPDIAQGWVGTDGSMADVVKVLEDNTPRDQPWRWLSHPDRSSRASSGSEKG</sequence>
<evidence type="ECO:0000256" key="2">
    <source>
        <dbReference type="SAM" id="Phobius"/>
    </source>
</evidence>
<feature type="transmembrane region" description="Helical" evidence="2">
    <location>
        <begin position="115"/>
        <end position="138"/>
    </location>
</feature>
<evidence type="ECO:0000313" key="3">
    <source>
        <dbReference type="EMBL" id="MCM1984996.1"/>
    </source>
</evidence>
<keyword evidence="4" id="KW-1185">Reference proteome</keyword>
<gene>
    <name evidence="3" type="ORF">QQ91_0019430</name>
</gene>
<feature type="transmembrane region" description="Helical" evidence="2">
    <location>
        <begin position="63"/>
        <end position="86"/>
    </location>
</feature>
<keyword evidence="2" id="KW-1133">Transmembrane helix</keyword>
<feature type="compositionally biased region" description="Basic and acidic residues" evidence="1">
    <location>
        <begin position="245"/>
        <end position="257"/>
    </location>
</feature>
<feature type="region of interest" description="Disordered" evidence="1">
    <location>
        <begin position="245"/>
        <end position="266"/>
    </location>
</feature>
<comment type="caution">
    <text evidence="3">The sequence shown here is derived from an EMBL/GenBank/DDBJ whole genome shotgun (WGS) entry which is preliminary data.</text>
</comment>
<proteinExistence type="predicted"/>
<evidence type="ECO:0000313" key="4">
    <source>
        <dbReference type="Proteomes" id="UP000031561"/>
    </source>
</evidence>
<protein>
    <recommendedName>
        <fullName evidence="5">MFS transporter permease</fullName>
    </recommendedName>
</protein>
<evidence type="ECO:0008006" key="5">
    <source>
        <dbReference type="Google" id="ProtNLM"/>
    </source>
</evidence>
<dbReference type="AlphaFoldDB" id="A0ABD4T8M0"/>
<dbReference type="EMBL" id="JTHE03000109">
    <property type="protein sequence ID" value="MCM1984996.1"/>
    <property type="molecule type" value="Genomic_DNA"/>
</dbReference>
<evidence type="ECO:0000256" key="1">
    <source>
        <dbReference type="SAM" id="MobiDB-lite"/>
    </source>
</evidence>
<dbReference type="RefSeq" id="WP_166277597.1">
    <property type="nucleotide sequence ID" value="NZ_JTHE03000109.1"/>
</dbReference>
<accession>A0ABD4T8M0</accession>
<name>A0ABD4T8M0_9CYAN</name>
<dbReference type="Proteomes" id="UP000031561">
    <property type="component" value="Unassembled WGS sequence"/>
</dbReference>
<organism evidence="3 4">
    <name type="scientific">Lyngbya confervoides BDU141951</name>
    <dbReference type="NCBI Taxonomy" id="1574623"/>
    <lineage>
        <taxon>Bacteria</taxon>
        <taxon>Bacillati</taxon>
        <taxon>Cyanobacteriota</taxon>
        <taxon>Cyanophyceae</taxon>
        <taxon>Oscillatoriophycideae</taxon>
        <taxon>Oscillatoriales</taxon>
        <taxon>Microcoleaceae</taxon>
        <taxon>Lyngbya</taxon>
    </lineage>
</organism>
<keyword evidence="2" id="KW-0472">Membrane</keyword>
<keyword evidence="2" id="KW-0812">Transmembrane</keyword>
<feature type="transmembrane region" description="Helical" evidence="2">
    <location>
        <begin position="6"/>
        <end position="26"/>
    </location>
</feature>